<feature type="region of interest" description="Disordered" evidence="1">
    <location>
        <begin position="310"/>
        <end position="336"/>
    </location>
</feature>
<evidence type="ECO:0000256" key="1">
    <source>
        <dbReference type="SAM" id="MobiDB-lite"/>
    </source>
</evidence>
<dbReference type="PANTHER" id="PTHR31286:SF167">
    <property type="entry name" value="OS09G0268800 PROTEIN"/>
    <property type="match status" value="1"/>
</dbReference>
<evidence type="ECO:0000313" key="3">
    <source>
        <dbReference type="EMBL" id="KAK3012379.1"/>
    </source>
</evidence>
<dbReference type="Proteomes" id="UP001188597">
    <property type="component" value="Unassembled WGS sequence"/>
</dbReference>
<name>A0AA88VRZ3_9ASTE</name>
<accession>A0AA88VRZ3</accession>
<gene>
    <name evidence="3" type="ORF">RJ639_012736</name>
</gene>
<organism evidence="3 4">
    <name type="scientific">Escallonia herrerae</name>
    <dbReference type="NCBI Taxonomy" id="1293975"/>
    <lineage>
        <taxon>Eukaryota</taxon>
        <taxon>Viridiplantae</taxon>
        <taxon>Streptophyta</taxon>
        <taxon>Embryophyta</taxon>
        <taxon>Tracheophyta</taxon>
        <taxon>Spermatophyta</taxon>
        <taxon>Magnoliopsida</taxon>
        <taxon>eudicotyledons</taxon>
        <taxon>Gunneridae</taxon>
        <taxon>Pentapetalae</taxon>
        <taxon>asterids</taxon>
        <taxon>campanulids</taxon>
        <taxon>Escalloniales</taxon>
        <taxon>Escalloniaceae</taxon>
        <taxon>Escallonia</taxon>
    </lineage>
</organism>
<dbReference type="InterPro" id="IPR025558">
    <property type="entry name" value="DUF4283"/>
</dbReference>
<keyword evidence="4" id="KW-1185">Reference proteome</keyword>
<feature type="compositionally biased region" description="Polar residues" evidence="1">
    <location>
        <begin position="389"/>
        <end position="413"/>
    </location>
</feature>
<feature type="region of interest" description="Disordered" evidence="1">
    <location>
        <begin position="381"/>
        <end position="413"/>
    </location>
</feature>
<protein>
    <recommendedName>
        <fullName evidence="2">DUF4283 domain-containing protein</fullName>
    </recommendedName>
</protein>
<proteinExistence type="predicted"/>
<feature type="domain" description="DUF4283" evidence="2">
    <location>
        <begin position="34"/>
        <end position="115"/>
    </location>
</feature>
<evidence type="ECO:0000313" key="4">
    <source>
        <dbReference type="Proteomes" id="UP001188597"/>
    </source>
</evidence>
<dbReference type="PANTHER" id="PTHR31286">
    <property type="entry name" value="GLYCINE-RICH CELL WALL STRUCTURAL PROTEIN 1.8-LIKE"/>
    <property type="match status" value="1"/>
</dbReference>
<comment type="caution">
    <text evidence="3">The sequence shown here is derived from an EMBL/GenBank/DDBJ whole genome shotgun (WGS) entry which is preliminary data.</text>
</comment>
<dbReference type="InterPro" id="IPR040256">
    <property type="entry name" value="At4g02000-like"/>
</dbReference>
<dbReference type="Pfam" id="PF14111">
    <property type="entry name" value="DUF4283"/>
    <property type="match status" value="1"/>
</dbReference>
<sequence length="432" mass="48604">MPASFEGDDPRLPGLERSSIIVPINKQKMQADREHFQNMLMGRIVDSAIFTEGEVQRYVAKYWKLLGPVAVQKINTLFLFHFTNQQQAQLLLEHGPWNIKGCLLVLKPWLPHTIFARVTFPTADLWVRVVNIPSVCYHKDLAIKIGSVLGVLLEVDWSARRCKHKDYFRLKVRIALEEPLFPGVFIPLMFQLESHLLNCDVRWLACKYERICHACYCCGRIGHDRNFCMESLSVVSESLRHRSAILNGPDILPTFVAAGVPMFEQFLRAYPNVDINQNSQIYILDSNHGLDLFHTSQEFSGISNDSGMYSSGGDTHYSSAESSASEDTPVDSPFSNEATKRVYLGKEPCTDVTMQVEPIGAGRESTPSCQKEERILAVPVNSKAKSRLSPDQSFLASNAPRSQQDLPPHNSFSGHTSSLAAILIVQRQNHFL</sequence>
<dbReference type="EMBL" id="JAVXUP010001383">
    <property type="protein sequence ID" value="KAK3012379.1"/>
    <property type="molecule type" value="Genomic_DNA"/>
</dbReference>
<reference evidence="3" key="1">
    <citation type="submission" date="2022-12" db="EMBL/GenBank/DDBJ databases">
        <title>Draft genome assemblies for two species of Escallonia (Escalloniales).</title>
        <authorList>
            <person name="Chanderbali A."/>
            <person name="Dervinis C."/>
            <person name="Anghel I."/>
            <person name="Soltis D."/>
            <person name="Soltis P."/>
            <person name="Zapata F."/>
        </authorList>
    </citation>
    <scope>NUCLEOTIDE SEQUENCE</scope>
    <source>
        <strain evidence="3">UCBG64.0493</strain>
        <tissue evidence="3">Leaf</tissue>
    </source>
</reference>
<feature type="compositionally biased region" description="Polar residues" evidence="1">
    <location>
        <begin position="310"/>
        <end position="326"/>
    </location>
</feature>
<dbReference type="AlphaFoldDB" id="A0AA88VRZ3"/>
<evidence type="ECO:0000259" key="2">
    <source>
        <dbReference type="Pfam" id="PF14111"/>
    </source>
</evidence>